<accession>A0A062TTQ7</accession>
<evidence type="ECO:0000256" key="4">
    <source>
        <dbReference type="ARBA" id="ARBA00022801"/>
    </source>
</evidence>
<comment type="function">
    <text evidence="6">Bidirectionally degrades single-stranded DNA into large acid-insoluble oligonucleotides, which are then degraded further into small acid-soluble oligonucleotides.</text>
</comment>
<dbReference type="Proteomes" id="UP000027037">
    <property type="component" value="Unassembled WGS sequence"/>
</dbReference>
<dbReference type="InterPro" id="IPR003761">
    <property type="entry name" value="Exonuc_VII_S"/>
</dbReference>
<dbReference type="STRING" id="1280946.HY29_05735"/>
<gene>
    <name evidence="6" type="primary">xseB</name>
    <name evidence="7" type="ORF">HY29_05735</name>
</gene>
<evidence type="ECO:0000256" key="2">
    <source>
        <dbReference type="ARBA" id="ARBA00022490"/>
    </source>
</evidence>
<dbReference type="Gene3D" id="1.10.287.1040">
    <property type="entry name" value="Exonuclease VII, small subunit"/>
    <property type="match status" value="1"/>
</dbReference>
<sequence length="81" mass="8755">MADAKEKPVDKLTFEEALAELEGIVRQLEAGEVELEKSIAIYERGAALKAHCDSRLKSAELKVEQIVQGANGPATEPASFD</sequence>
<proteinExistence type="inferred from homology"/>
<dbReference type="PANTHER" id="PTHR34137:SF1">
    <property type="entry name" value="EXODEOXYRIBONUCLEASE 7 SMALL SUBUNIT"/>
    <property type="match status" value="1"/>
</dbReference>
<keyword evidence="5 6" id="KW-0269">Exonuclease</keyword>
<dbReference type="GO" id="GO:0008855">
    <property type="term" value="F:exodeoxyribonuclease VII activity"/>
    <property type="evidence" value="ECO:0007669"/>
    <property type="project" value="UniProtKB-UniRule"/>
</dbReference>
<keyword evidence="3 6" id="KW-0540">Nuclease</keyword>
<evidence type="ECO:0000256" key="3">
    <source>
        <dbReference type="ARBA" id="ARBA00022722"/>
    </source>
</evidence>
<dbReference type="SUPFAM" id="SSF116842">
    <property type="entry name" value="XseB-like"/>
    <property type="match status" value="1"/>
</dbReference>
<evidence type="ECO:0000313" key="8">
    <source>
        <dbReference type="Proteomes" id="UP000027037"/>
    </source>
</evidence>
<dbReference type="HAMAP" id="MF_00337">
    <property type="entry name" value="Exonuc_7_S"/>
    <property type="match status" value="1"/>
</dbReference>
<dbReference type="PIRSF" id="PIRSF006488">
    <property type="entry name" value="Exonuc_VII_S"/>
    <property type="match status" value="1"/>
</dbReference>
<evidence type="ECO:0000256" key="5">
    <source>
        <dbReference type="ARBA" id="ARBA00022839"/>
    </source>
</evidence>
<dbReference type="AlphaFoldDB" id="A0A062TTQ7"/>
<dbReference type="RefSeq" id="WP_034798969.1">
    <property type="nucleotide sequence ID" value="NZ_AWFF01000087.1"/>
</dbReference>
<dbReference type="OrthoDB" id="9808145at2"/>
<name>A0A062TTQ7_9PROT</name>
<keyword evidence="2 6" id="KW-0963">Cytoplasm</keyword>
<comment type="subcellular location">
    <subcellularLocation>
        <location evidence="6">Cytoplasm</location>
    </subcellularLocation>
</comment>
<dbReference type="InterPro" id="IPR037004">
    <property type="entry name" value="Exonuc_VII_ssu_sf"/>
</dbReference>
<reference evidence="7 8" key="1">
    <citation type="journal article" date="2014" name="Antonie Van Leeuwenhoek">
        <title>Hyphomonas beringensis sp. nov. and Hyphomonas chukchiensis sp. nov., isolated from surface seawater of the Bering Sea and Chukchi Sea.</title>
        <authorList>
            <person name="Li C."/>
            <person name="Lai Q."/>
            <person name="Li G."/>
            <person name="Dong C."/>
            <person name="Wang J."/>
            <person name="Liao Y."/>
            <person name="Shao Z."/>
        </authorList>
    </citation>
    <scope>NUCLEOTIDE SEQUENCE [LARGE SCALE GENOMIC DNA]</scope>
    <source>
        <strain evidence="7 8">25B14_1</strain>
    </source>
</reference>
<dbReference type="NCBIfam" id="NF002139">
    <property type="entry name" value="PRK00977.1-3"/>
    <property type="match status" value="1"/>
</dbReference>
<keyword evidence="4 6" id="KW-0378">Hydrolase</keyword>
<dbReference type="eggNOG" id="COG1722">
    <property type="taxonomic scope" value="Bacteria"/>
</dbReference>
<dbReference type="GO" id="GO:0009318">
    <property type="term" value="C:exodeoxyribonuclease VII complex"/>
    <property type="evidence" value="ECO:0007669"/>
    <property type="project" value="UniProtKB-UniRule"/>
</dbReference>
<protein>
    <recommendedName>
        <fullName evidence="6">Exodeoxyribonuclease 7 small subunit</fullName>
        <ecNumber evidence="6">3.1.11.6</ecNumber>
    </recommendedName>
    <alternativeName>
        <fullName evidence="6">Exodeoxyribonuclease VII small subunit</fullName>
        <shortName evidence="6">Exonuclease VII small subunit</shortName>
    </alternativeName>
</protein>
<dbReference type="GO" id="GO:0005829">
    <property type="term" value="C:cytosol"/>
    <property type="evidence" value="ECO:0007669"/>
    <property type="project" value="TreeGrafter"/>
</dbReference>
<dbReference type="Pfam" id="PF02609">
    <property type="entry name" value="Exonuc_VII_S"/>
    <property type="match status" value="1"/>
</dbReference>
<comment type="similarity">
    <text evidence="1 6">Belongs to the XseB family.</text>
</comment>
<dbReference type="NCBIfam" id="NF002140">
    <property type="entry name" value="PRK00977.1-4"/>
    <property type="match status" value="1"/>
</dbReference>
<organism evidence="7 8">
    <name type="scientific">Hyphomonas beringensis</name>
    <dbReference type="NCBI Taxonomy" id="1280946"/>
    <lineage>
        <taxon>Bacteria</taxon>
        <taxon>Pseudomonadati</taxon>
        <taxon>Pseudomonadota</taxon>
        <taxon>Alphaproteobacteria</taxon>
        <taxon>Hyphomonadales</taxon>
        <taxon>Hyphomonadaceae</taxon>
        <taxon>Hyphomonas</taxon>
    </lineage>
</organism>
<dbReference type="EMBL" id="AWFF01000087">
    <property type="protein sequence ID" value="KCZ51366.1"/>
    <property type="molecule type" value="Genomic_DNA"/>
</dbReference>
<evidence type="ECO:0000256" key="1">
    <source>
        <dbReference type="ARBA" id="ARBA00009998"/>
    </source>
</evidence>
<comment type="catalytic activity">
    <reaction evidence="6">
        <text>Exonucleolytic cleavage in either 5'- to 3'- or 3'- to 5'-direction to yield nucleoside 5'-phosphates.</text>
        <dbReference type="EC" id="3.1.11.6"/>
    </reaction>
</comment>
<dbReference type="PANTHER" id="PTHR34137">
    <property type="entry name" value="EXODEOXYRIBONUCLEASE 7 SMALL SUBUNIT"/>
    <property type="match status" value="1"/>
</dbReference>
<comment type="caution">
    <text evidence="7">The sequence shown here is derived from an EMBL/GenBank/DDBJ whole genome shotgun (WGS) entry which is preliminary data.</text>
</comment>
<dbReference type="GO" id="GO:0006308">
    <property type="term" value="P:DNA catabolic process"/>
    <property type="evidence" value="ECO:0007669"/>
    <property type="project" value="UniProtKB-UniRule"/>
</dbReference>
<comment type="subunit">
    <text evidence="6">Heterooligomer composed of large and small subunits.</text>
</comment>
<dbReference type="PATRIC" id="fig|1280946.3.peg.3244"/>
<dbReference type="EC" id="3.1.11.6" evidence="6"/>
<evidence type="ECO:0000313" key="7">
    <source>
        <dbReference type="EMBL" id="KCZ51366.1"/>
    </source>
</evidence>
<dbReference type="NCBIfam" id="TIGR01280">
    <property type="entry name" value="xseB"/>
    <property type="match status" value="1"/>
</dbReference>
<keyword evidence="8" id="KW-1185">Reference proteome</keyword>
<evidence type="ECO:0000256" key="6">
    <source>
        <dbReference type="HAMAP-Rule" id="MF_00337"/>
    </source>
</evidence>